<dbReference type="Pfam" id="PF07369">
    <property type="entry name" value="DUF1488"/>
    <property type="match status" value="1"/>
</dbReference>
<accession>A0A4Q1S8X5</accession>
<dbReference type="PROSITE" id="PS51459">
    <property type="entry name" value="FIDO"/>
    <property type="match status" value="1"/>
</dbReference>
<dbReference type="GO" id="GO:0005524">
    <property type="term" value="F:ATP binding"/>
    <property type="evidence" value="ECO:0007669"/>
    <property type="project" value="UniProtKB-KW"/>
</dbReference>
<gene>
    <name evidence="4" type="ORF">ESZ00_19165</name>
</gene>
<dbReference type="SUPFAM" id="SSF160272">
    <property type="entry name" value="Shew3726-like"/>
    <property type="match status" value="1"/>
</dbReference>
<organism evidence="4 5">
    <name type="scientific">Silvibacterium dinghuense</name>
    <dbReference type="NCBI Taxonomy" id="1560006"/>
    <lineage>
        <taxon>Bacteria</taxon>
        <taxon>Pseudomonadati</taxon>
        <taxon>Acidobacteriota</taxon>
        <taxon>Terriglobia</taxon>
        <taxon>Terriglobales</taxon>
        <taxon>Acidobacteriaceae</taxon>
        <taxon>Silvibacterium</taxon>
    </lineage>
</organism>
<evidence type="ECO:0000313" key="4">
    <source>
        <dbReference type="EMBL" id="RXS93460.1"/>
    </source>
</evidence>
<dbReference type="Pfam" id="PF02661">
    <property type="entry name" value="Fic"/>
    <property type="match status" value="1"/>
</dbReference>
<dbReference type="Proteomes" id="UP000290253">
    <property type="component" value="Unassembled WGS sequence"/>
</dbReference>
<feature type="domain" description="Fido" evidence="3">
    <location>
        <begin position="231"/>
        <end position="371"/>
    </location>
</feature>
<proteinExistence type="predicted"/>
<evidence type="ECO:0000313" key="5">
    <source>
        <dbReference type="Proteomes" id="UP000290253"/>
    </source>
</evidence>
<evidence type="ECO:0000259" key="3">
    <source>
        <dbReference type="PROSITE" id="PS51459"/>
    </source>
</evidence>
<dbReference type="PANTHER" id="PTHR13504:SF38">
    <property type="entry name" value="FIDO DOMAIN-CONTAINING PROTEIN"/>
    <property type="match status" value="1"/>
</dbReference>
<evidence type="ECO:0000256" key="1">
    <source>
        <dbReference type="PIRSR" id="PIRSR640198-2"/>
    </source>
</evidence>
<dbReference type="RefSeq" id="WP_129210003.1">
    <property type="nucleotide sequence ID" value="NZ_BMGU01000002.1"/>
</dbReference>
<keyword evidence="5" id="KW-1185">Reference proteome</keyword>
<keyword evidence="1" id="KW-0547">Nucleotide-binding</keyword>
<dbReference type="InterPro" id="IPR009962">
    <property type="entry name" value="DUF1488"/>
</dbReference>
<protein>
    <submittedName>
        <fullName evidence="4">DUF1488 family protein</fullName>
    </submittedName>
</protein>
<dbReference type="Gene3D" id="1.10.3290.10">
    <property type="entry name" value="Fido-like domain"/>
    <property type="match status" value="1"/>
</dbReference>
<dbReference type="InterPro" id="IPR003812">
    <property type="entry name" value="Fido"/>
</dbReference>
<dbReference type="Gene3D" id="1.10.10.10">
    <property type="entry name" value="Winged helix-like DNA-binding domain superfamily/Winged helix DNA-binding domain"/>
    <property type="match status" value="1"/>
</dbReference>
<feature type="binding site" evidence="1">
    <location>
        <begin position="314"/>
        <end position="321"/>
    </location>
    <ligand>
        <name>ATP</name>
        <dbReference type="ChEBI" id="CHEBI:30616"/>
    </ligand>
</feature>
<evidence type="ECO:0000256" key="2">
    <source>
        <dbReference type="PIRSR" id="PIRSR640198-3"/>
    </source>
</evidence>
<dbReference type="Gene3D" id="3.30.160.140">
    <property type="entry name" value="Shew3726-like"/>
    <property type="match status" value="1"/>
</dbReference>
<feature type="site" description="Important for autoinhibition of adenylyltransferase activity" evidence="2">
    <location>
        <position position="182"/>
    </location>
</feature>
<reference evidence="4 5" key="1">
    <citation type="journal article" date="2016" name="Int. J. Syst. Evol. Microbiol.">
        <title>Acidipila dinghuensis sp. nov., an acidobacterium isolated from forest soil.</title>
        <authorList>
            <person name="Jiang Y.W."/>
            <person name="Wang J."/>
            <person name="Chen M.H."/>
            <person name="Lv Y.Y."/>
            <person name="Qiu L.H."/>
        </authorList>
    </citation>
    <scope>NUCLEOTIDE SEQUENCE [LARGE SCALE GENOMIC DNA]</scope>
    <source>
        <strain evidence="4 5">DHOF10</strain>
    </source>
</reference>
<dbReference type="InterPro" id="IPR036388">
    <property type="entry name" value="WH-like_DNA-bd_sf"/>
</dbReference>
<name>A0A4Q1S8X5_9BACT</name>
<sequence length="559" mass="64279">MANRRGDEIAENLAAVVDFIRQSADGAQSGQIADALKEIPQRTLQRWLKRLVEEGKLTQDGKGRAARYRLPKGLEELEATPRRQAQIEQVKSEEAVVPLSAESERMHKYLRQPFSARKAVGYNRQFLDSYRPNTSFYLTPKEREHLAQVGKTTTEIEAAGTYAKQILNRLLIDLSWNSSRLEGNTYSLLDTRRLIEFGEEAEGQNRLEAQMILNHKDAIAFLVSAADEIGFNRYTILNLHGILAQNLLPDEAAPGRLRRIAVGIEKSAFHPLEVPQLIEECFHQVLATAQAIRDPFEQSFFAMVQLPYLQPFDDVNKHVSRLAANIPFIKENLSSLSFTDIPRSTYTEAILGVYELNKVDLLKDVFIWTYERSAERYAAVRQSLGDPDPFRQRHREALRQLVGDVVRRHMDRKEAASYIAQWVQDNISADQRGRFRETAESDLLNLHEGNFARLQVRPSEFAVWQTAWEHKELVFTAPEERYDFNRDAVVFWGQDRTERIRCVISEEALHDHFQGDRKNQIQVFRENREAIENLARQKYLSGRIETDGTVLIGTADIPY</sequence>
<dbReference type="InterPro" id="IPR036597">
    <property type="entry name" value="Fido-like_dom_sf"/>
</dbReference>
<dbReference type="InterPro" id="IPR036692">
    <property type="entry name" value="Shew3726-like_sf"/>
</dbReference>
<dbReference type="PANTHER" id="PTHR13504">
    <property type="entry name" value="FIDO DOMAIN-CONTAINING PROTEIN DDB_G0283145"/>
    <property type="match status" value="1"/>
</dbReference>
<comment type="caution">
    <text evidence="4">The sequence shown here is derived from an EMBL/GenBank/DDBJ whole genome shotgun (WGS) entry which is preliminary data.</text>
</comment>
<dbReference type="InterPro" id="IPR040198">
    <property type="entry name" value="Fido_containing"/>
</dbReference>
<keyword evidence="1" id="KW-0067">ATP-binding</keyword>
<dbReference type="OrthoDB" id="9813719at2"/>
<dbReference type="AlphaFoldDB" id="A0A4Q1S8X5"/>
<dbReference type="SUPFAM" id="SSF140931">
    <property type="entry name" value="Fic-like"/>
    <property type="match status" value="1"/>
</dbReference>
<dbReference type="EMBL" id="SDMK01000005">
    <property type="protein sequence ID" value="RXS93460.1"/>
    <property type="molecule type" value="Genomic_DNA"/>
</dbReference>